<evidence type="ECO:0000256" key="8">
    <source>
        <dbReference type="ARBA" id="ARBA00024360"/>
    </source>
</evidence>
<dbReference type="Proteomes" id="UP000077755">
    <property type="component" value="Chromosome 5"/>
</dbReference>
<keyword evidence="14" id="KW-1185">Reference proteome</keyword>
<evidence type="ECO:0000259" key="12">
    <source>
        <dbReference type="Pfam" id="PF06974"/>
    </source>
</evidence>
<feature type="domain" description="O-acyltransferase WSD1 C-terminal" evidence="12">
    <location>
        <begin position="307"/>
        <end position="454"/>
    </location>
</feature>
<dbReference type="GO" id="GO:0004144">
    <property type="term" value="F:diacylglycerol O-acyltransferase activity"/>
    <property type="evidence" value="ECO:0007669"/>
    <property type="project" value="UniProtKB-EC"/>
</dbReference>
<dbReference type="KEGG" id="dcr:108223625"/>
<dbReference type="PANTHER" id="PTHR31650">
    <property type="entry name" value="O-ACYLTRANSFERASE (WSD1-LIKE) FAMILY PROTEIN"/>
    <property type="match status" value="1"/>
</dbReference>
<feature type="domain" description="O-acyltransferase WSD1-like N-terminal" evidence="11">
    <location>
        <begin position="49"/>
        <end position="252"/>
    </location>
</feature>
<evidence type="ECO:0000256" key="1">
    <source>
        <dbReference type="ARBA" id="ARBA00004162"/>
    </source>
</evidence>
<protein>
    <recommendedName>
        <fullName evidence="15">Diacylglycerol O-acyltransferase</fullName>
    </recommendedName>
</protein>
<dbReference type="AlphaFoldDB" id="A0AAF0X1E0"/>
<evidence type="ECO:0000256" key="9">
    <source>
        <dbReference type="ARBA" id="ARBA00047604"/>
    </source>
</evidence>
<dbReference type="Pfam" id="PF06974">
    <property type="entry name" value="WS_DGAT_C"/>
    <property type="match status" value="1"/>
</dbReference>
<dbReference type="InterPro" id="IPR045034">
    <property type="entry name" value="O-acyltransferase_WSD1-like"/>
</dbReference>
<name>A0AAF0X1E0_DAUCS</name>
<comment type="pathway">
    <text evidence="3">Glycerolipid metabolism; triacylglycerol biosynthesis.</text>
</comment>
<evidence type="ECO:0000256" key="5">
    <source>
        <dbReference type="ARBA" id="ARBA00022679"/>
    </source>
</evidence>
<gene>
    <name evidence="13" type="ORF">DCAR_0519367</name>
</gene>
<dbReference type="Pfam" id="PF03007">
    <property type="entry name" value="WS_DGAT_cat"/>
    <property type="match status" value="1"/>
</dbReference>
<evidence type="ECO:0000313" key="13">
    <source>
        <dbReference type="EMBL" id="WOH00011.1"/>
    </source>
</evidence>
<evidence type="ECO:0000256" key="3">
    <source>
        <dbReference type="ARBA" id="ARBA00004771"/>
    </source>
</evidence>
<comment type="pathway">
    <text evidence="4">Lipid metabolism.</text>
</comment>
<dbReference type="PANTHER" id="PTHR31650:SF34">
    <property type="entry name" value="O-ACYLTRANSFERASE WSD1-LIKE ISOFORM X1"/>
    <property type="match status" value="1"/>
</dbReference>
<evidence type="ECO:0000259" key="11">
    <source>
        <dbReference type="Pfam" id="PF03007"/>
    </source>
</evidence>
<dbReference type="InterPro" id="IPR004255">
    <property type="entry name" value="O-acyltransferase_WSD1_N"/>
</dbReference>
<comment type="catalytic activity">
    <reaction evidence="10">
        <text>an acyl-CoA + a 1,2-diacyl-sn-glycerol = a triacyl-sn-glycerol + CoA</text>
        <dbReference type="Rhea" id="RHEA:10868"/>
        <dbReference type="ChEBI" id="CHEBI:17815"/>
        <dbReference type="ChEBI" id="CHEBI:57287"/>
        <dbReference type="ChEBI" id="CHEBI:58342"/>
        <dbReference type="ChEBI" id="CHEBI:64615"/>
        <dbReference type="EC" id="2.3.1.20"/>
    </reaction>
</comment>
<reference evidence="13" key="2">
    <citation type="submission" date="2022-03" db="EMBL/GenBank/DDBJ databases">
        <title>Draft title - Genomic analysis of global carrot germplasm unveils the trajectory of domestication and the origin of high carotenoid orange carrot.</title>
        <authorList>
            <person name="Iorizzo M."/>
            <person name="Ellison S."/>
            <person name="Senalik D."/>
            <person name="Macko-Podgorni A."/>
            <person name="Grzebelus D."/>
            <person name="Bostan H."/>
            <person name="Rolling W."/>
            <person name="Curaba J."/>
            <person name="Simon P."/>
        </authorList>
    </citation>
    <scope>NUCLEOTIDE SEQUENCE</scope>
    <source>
        <tissue evidence="13">Leaf</tissue>
    </source>
</reference>
<evidence type="ECO:0000313" key="14">
    <source>
        <dbReference type="Proteomes" id="UP000077755"/>
    </source>
</evidence>
<comment type="catalytic activity">
    <reaction evidence="9">
        <text>a long chain fatty alcohol + a fatty acyl-CoA = a long-chain alcohol wax ester + CoA</text>
        <dbReference type="Rhea" id="RHEA:38443"/>
        <dbReference type="ChEBI" id="CHEBI:17135"/>
        <dbReference type="ChEBI" id="CHEBI:57287"/>
        <dbReference type="ChEBI" id="CHEBI:77636"/>
        <dbReference type="ChEBI" id="CHEBI:235323"/>
        <dbReference type="EC" id="2.3.1.75"/>
    </reaction>
</comment>
<keyword evidence="5" id="KW-0808">Transferase</keyword>
<evidence type="ECO:0000256" key="4">
    <source>
        <dbReference type="ARBA" id="ARBA00005189"/>
    </source>
</evidence>
<comment type="similarity">
    <text evidence="8">In the N-terminal section; belongs to the long-chain O-acyltransferase family.</text>
</comment>
<dbReference type="GO" id="GO:0019432">
    <property type="term" value="P:triglyceride biosynthetic process"/>
    <property type="evidence" value="ECO:0007669"/>
    <property type="project" value="TreeGrafter"/>
</dbReference>
<sequence length="459" mass="51360">MEYGEEEPVSPTGQYMSSSVLNLITLAFLEFQVPIDDLQILDLIKDQFLPINPRFSSKMAEDESGLKKWKRVEVDLQEHVKIPKFPPSEFVYDEYLDEYVAEISMNPLSRTRPLWEIHVIKYKTSNAAATVIFKLHQALGDGYSLIGALLSTLKRADDPSLPLTFPSRQSSSKVNQNNAVNILKRATKVFSGIVDTVLDFGGFLVRGEDDPTPIRSGKQGVEFQQLEYTTLTFSLDQIRQVKDILKVTVNDLIMGIILYGIRVYMRGEKHESMKAAATAMLLFNTRSVEGGYNSVSEMLKRDSAMPWGNQITATHVNIPKLMAKTNSYSELEEFVLKIHESTQRKKNSSAIFLTGLFIDGVRKFKGSEAAARFIHSDIRKSSLVLSNLIGPMEQMALADHPVKGLYFTFSGAPLSLGMNVISYMGNLRVAIASEKGFIDQLKLKACVQEAFDTIFASLL</sequence>
<evidence type="ECO:0000256" key="6">
    <source>
        <dbReference type="ARBA" id="ARBA00022824"/>
    </source>
</evidence>
<evidence type="ECO:0000256" key="7">
    <source>
        <dbReference type="ARBA" id="ARBA00023315"/>
    </source>
</evidence>
<keyword evidence="7" id="KW-0012">Acyltransferase</keyword>
<reference evidence="13" key="1">
    <citation type="journal article" date="2016" name="Nat. Genet.">
        <title>A high-quality carrot genome assembly provides new insights into carotenoid accumulation and asterid genome evolution.</title>
        <authorList>
            <person name="Iorizzo M."/>
            <person name="Ellison S."/>
            <person name="Senalik D."/>
            <person name="Zeng P."/>
            <person name="Satapoomin P."/>
            <person name="Huang J."/>
            <person name="Bowman M."/>
            <person name="Iovene M."/>
            <person name="Sanseverino W."/>
            <person name="Cavagnaro P."/>
            <person name="Yildiz M."/>
            <person name="Macko-Podgorni A."/>
            <person name="Moranska E."/>
            <person name="Grzebelus E."/>
            <person name="Grzebelus D."/>
            <person name="Ashrafi H."/>
            <person name="Zheng Z."/>
            <person name="Cheng S."/>
            <person name="Spooner D."/>
            <person name="Van Deynze A."/>
            <person name="Simon P."/>
        </authorList>
    </citation>
    <scope>NUCLEOTIDE SEQUENCE</scope>
    <source>
        <tissue evidence="13">Leaf</tissue>
    </source>
</reference>
<organism evidence="13 14">
    <name type="scientific">Daucus carota subsp. sativus</name>
    <name type="common">Carrot</name>
    <dbReference type="NCBI Taxonomy" id="79200"/>
    <lineage>
        <taxon>Eukaryota</taxon>
        <taxon>Viridiplantae</taxon>
        <taxon>Streptophyta</taxon>
        <taxon>Embryophyta</taxon>
        <taxon>Tracheophyta</taxon>
        <taxon>Spermatophyta</taxon>
        <taxon>Magnoliopsida</taxon>
        <taxon>eudicotyledons</taxon>
        <taxon>Gunneridae</taxon>
        <taxon>Pentapetalae</taxon>
        <taxon>asterids</taxon>
        <taxon>campanulids</taxon>
        <taxon>Apiales</taxon>
        <taxon>Apiaceae</taxon>
        <taxon>Apioideae</taxon>
        <taxon>Scandiceae</taxon>
        <taxon>Daucinae</taxon>
        <taxon>Daucus</taxon>
        <taxon>Daucus sect. Daucus</taxon>
    </lineage>
</organism>
<dbReference type="EMBL" id="CP093347">
    <property type="protein sequence ID" value="WOH00011.1"/>
    <property type="molecule type" value="Genomic_DNA"/>
</dbReference>
<dbReference type="InterPro" id="IPR009721">
    <property type="entry name" value="O-acyltransferase_WSD1_C"/>
</dbReference>
<comment type="subcellular location">
    <subcellularLocation>
        <location evidence="1">Cell membrane</location>
        <topology evidence="1">Single-pass membrane protein</topology>
    </subcellularLocation>
    <subcellularLocation>
        <location evidence="2">Endoplasmic reticulum membrane</location>
    </subcellularLocation>
</comment>
<evidence type="ECO:0000256" key="2">
    <source>
        <dbReference type="ARBA" id="ARBA00004586"/>
    </source>
</evidence>
<evidence type="ECO:0000256" key="10">
    <source>
        <dbReference type="ARBA" id="ARBA00048109"/>
    </source>
</evidence>
<accession>A0AAF0X1E0</accession>
<dbReference type="GO" id="GO:0005789">
    <property type="term" value="C:endoplasmic reticulum membrane"/>
    <property type="evidence" value="ECO:0007669"/>
    <property type="project" value="UniProtKB-SubCell"/>
</dbReference>
<evidence type="ECO:0008006" key="15">
    <source>
        <dbReference type="Google" id="ProtNLM"/>
    </source>
</evidence>
<proteinExistence type="inferred from homology"/>
<dbReference type="GO" id="GO:0005886">
    <property type="term" value="C:plasma membrane"/>
    <property type="evidence" value="ECO:0007669"/>
    <property type="project" value="UniProtKB-SubCell"/>
</dbReference>
<dbReference type="GO" id="GO:0047196">
    <property type="term" value="F:long-chain-alcohol O-fatty-acyltransferase activity"/>
    <property type="evidence" value="ECO:0007669"/>
    <property type="project" value="UniProtKB-EC"/>
</dbReference>
<keyword evidence="6" id="KW-0256">Endoplasmic reticulum</keyword>